<reference evidence="3" key="1">
    <citation type="journal article" date="2019" name="Int. J. Syst. Evol. Microbiol.">
        <title>The Global Catalogue of Microorganisms (GCM) 10K type strain sequencing project: providing services to taxonomists for standard genome sequencing and annotation.</title>
        <authorList>
            <consortium name="The Broad Institute Genomics Platform"/>
            <consortium name="The Broad Institute Genome Sequencing Center for Infectious Disease"/>
            <person name="Wu L."/>
            <person name="Ma J."/>
        </authorList>
    </citation>
    <scope>NUCLEOTIDE SEQUENCE [LARGE SCALE GENOMIC DNA]</scope>
    <source>
        <strain evidence="3">NBRC 102520</strain>
    </source>
</reference>
<accession>A0ABQ6AYC6</accession>
<keyword evidence="3" id="KW-1185">Reference proteome</keyword>
<keyword evidence="1" id="KW-0812">Transmembrane</keyword>
<gene>
    <name evidence="2" type="ORF">GCM10007857_31410</name>
</gene>
<feature type="transmembrane region" description="Helical" evidence="1">
    <location>
        <begin position="6"/>
        <end position="25"/>
    </location>
</feature>
<dbReference type="InterPro" id="IPR021493">
    <property type="entry name" value="DUF3147"/>
</dbReference>
<dbReference type="Proteomes" id="UP001156905">
    <property type="component" value="Unassembled WGS sequence"/>
</dbReference>
<feature type="transmembrane region" description="Helical" evidence="1">
    <location>
        <begin position="62"/>
        <end position="82"/>
    </location>
</feature>
<dbReference type="RefSeq" id="WP_284266802.1">
    <property type="nucleotide sequence ID" value="NZ_BSOW01000010.1"/>
</dbReference>
<feature type="transmembrane region" description="Helical" evidence="1">
    <location>
        <begin position="32"/>
        <end position="50"/>
    </location>
</feature>
<dbReference type="EMBL" id="BSOW01000010">
    <property type="protein sequence ID" value="GLR86430.1"/>
    <property type="molecule type" value="Genomic_DNA"/>
</dbReference>
<name>A0ABQ6AYC6_9BRAD</name>
<organism evidence="2 3">
    <name type="scientific">Bradyrhizobium iriomotense</name>
    <dbReference type="NCBI Taxonomy" id="441950"/>
    <lineage>
        <taxon>Bacteria</taxon>
        <taxon>Pseudomonadati</taxon>
        <taxon>Pseudomonadota</taxon>
        <taxon>Alphaproteobacteria</taxon>
        <taxon>Hyphomicrobiales</taxon>
        <taxon>Nitrobacteraceae</taxon>
        <taxon>Bradyrhizobium</taxon>
    </lineage>
</organism>
<evidence type="ECO:0000313" key="3">
    <source>
        <dbReference type="Proteomes" id="UP001156905"/>
    </source>
</evidence>
<comment type="caution">
    <text evidence="2">The sequence shown here is derived from an EMBL/GenBank/DDBJ whole genome shotgun (WGS) entry which is preliminary data.</text>
</comment>
<sequence length="115" mass="11944">MSEYVIRFIAGGLIVSAFAILSDMLRPKSFAGLLGAAPSVALATLGIAVAQHGPTYAAAESWTMIYGAVALACYSFVVCQLLMRWHMAALSATIVSFVVWLAVALGLLASFGGST</sequence>
<evidence type="ECO:0000313" key="2">
    <source>
        <dbReference type="EMBL" id="GLR86430.1"/>
    </source>
</evidence>
<proteinExistence type="predicted"/>
<dbReference type="Pfam" id="PF11345">
    <property type="entry name" value="DUF3147"/>
    <property type="match status" value="1"/>
</dbReference>
<evidence type="ECO:0008006" key="4">
    <source>
        <dbReference type="Google" id="ProtNLM"/>
    </source>
</evidence>
<evidence type="ECO:0000256" key="1">
    <source>
        <dbReference type="SAM" id="Phobius"/>
    </source>
</evidence>
<protein>
    <recommendedName>
        <fullName evidence="4">DUF3147 family protein</fullName>
    </recommendedName>
</protein>
<feature type="transmembrane region" description="Helical" evidence="1">
    <location>
        <begin position="89"/>
        <end position="111"/>
    </location>
</feature>
<keyword evidence="1" id="KW-0472">Membrane</keyword>
<keyword evidence="1" id="KW-1133">Transmembrane helix</keyword>